<dbReference type="STRING" id="27349.A0A0L6UWT6"/>
<feature type="region of interest" description="Disordered" evidence="1">
    <location>
        <begin position="46"/>
        <end position="74"/>
    </location>
</feature>
<evidence type="ECO:0000256" key="1">
    <source>
        <dbReference type="SAM" id="MobiDB-lite"/>
    </source>
</evidence>
<evidence type="ECO:0000313" key="3">
    <source>
        <dbReference type="Proteomes" id="UP000037035"/>
    </source>
</evidence>
<proteinExistence type="predicted"/>
<name>A0A0L6UWT6_9BASI</name>
<evidence type="ECO:0000313" key="2">
    <source>
        <dbReference type="EMBL" id="KNZ52707.1"/>
    </source>
</evidence>
<dbReference type="VEuPathDB" id="FungiDB:VP01_3474g1"/>
<feature type="compositionally biased region" description="Acidic residues" evidence="1">
    <location>
        <begin position="53"/>
        <end position="71"/>
    </location>
</feature>
<organism evidence="2 3">
    <name type="scientific">Puccinia sorghi</name>
    <dbReference type="NCBI Taxonomy" id="27349"/>
    <lineage>
        <taxon>Eukaryota</taxon>
        <taxon>Fungi</taxon>
        <taxon>Dikarya</taxon>
        <taxon>Basidiomycota</taxon>
        <taxon>Pucciniomycotina</taxon>
        <taxon>Pucciniomycetes</taxon>
        <taxon>Pucciniales</taxon>
        <taxon>Pucciniaceae</taxon>
        <taxon>Puccinia</taxon>
    </lineage>
</organism>
<dbReference type="AlphaFoldDB" id="A0A0L6UWT6"/>
<dbReference type="EMBL" id="LAVV01008473">
    <property type="protein sequence ID" value="KNZ52707.1"/>
    <property type="molecule type" value="Genomic_DNA"/>
</dbReference>
<protein>
    <submittedName>
        <fullName evidence="2">Uncharacterized protein</fullName>
    </submittedName>
</protein>
<sequence>MTNWCLLLKLNQLPYFDSVQHVALSMMHNWIEGVLMHHFCERPRPKQARLETQAEDQPDEDNTSSDSDSDDFQLNQGATGRLFSTTNMESFQGALTNVVLPTFIRCIRSQLGKSHFVKLKASQWYLLFVCDSSHNLGDINGPNQKSQGPFKLVVDNGKHNITYFLYAYHQHASNPTATCTEILILI</sequence>
<comment type="caution">
    <text evidence="2">The sequence shown here is derived from an EMBL/GenBank/DDBJ whole genome shotgun (WGS) entry which is preliminary data.</text>
</comment>
<accession>A0A0L6UWT6</accession>
<gene>
    <name evidence="2" type="ORF">VP01_3474g1</name>
</gene>
<keyword evidence="3" id="KW-1185">Reference proteome</keyword>
<reference evidence="2 3" key="1">
    <citation type="submission" date="2015-08" db="EMBL/GenBank/DDBJ databases">
        <title>Next Generation Sequencing and Analysis of the Genome of Puccinia sorghi L Schw, the Causal Agent of Maize Common Rust.</title>
        <authorList>
            <person name="Rochi L."/>
            <person name="Burguener G."/>
            <person name="Darino M."/>
            <person name="Turjanski A."/>
            <person name="Kreff E."/>
            <person name="Dieguez M.J."/>
            <person name="Sacco F."/>
        </authorList>
    </citation>
    <scope>NUCLEOTIDE SEQUENCE [LARGE SCALE GENOMIC DNA]</scope>
    <source>
        <strain evidence="2 3">RO10H11247</strain>
    </source>
</reference>
<dbReference type="Proteomes" id="UP000037035">
    <property type="component" value="Unassembled WGS sequence"/>
</dbReference>